<evidence type="ECO:0008006" key="4">
    <source>
        <dbReference type="Google" id="ProtNLM"/>
    </source>
</evidence>
<feature type="compositionally biased region" description="Low complexity" evidence="1">
    <location>
        <begin position="1"/>
        <end position="14"/>
    </location>
</feature>
<dbReference type="PANTHER" id="PTHR39324">
    <property type="entry name" value="CALCIUM DODECIN"/>
    <property type="match status" value="1"/>
</dbReference>
<feature type="region of interest" description="Disordered" evidence="1">
    <location>
        <begin position="1"/>
        <end position="21"/>
    </location>
</feature>
<evidence type="ECO:0000256" key="1">
    <source>
        <dbReference type="SAM" id="MobiDB-lite"/>
    </source>
</evidence>
<dbReference type="Gene3D" id="3.30.1660.10">
    <property type="entry name" value="Flavin-binding protein dodecin"/>
    <property type="match status" value="1"/>
</dbReference>
<organism evidence="2 3">
    <name type="scientific">Halomonas halophila</name>
    <dbReference type="NCBI Taxonomy" id="29573"/>
    <lineage>
        <taxon>Bacteria</taxon>
        <taxon>Pseudomonadati</taxon>
        <taxon>Pseudomonadota</taxon>
        <taxon>Gammaproteobacteria</taxon>
        <taxon>Oceanospirillales</taxon>
        <taxon>Halomonadaceae</taxon>
        <taxon>Halomonas</taxon>
    </lineage>
</organism>
<gene>
    <name evidence="2" type="ORF">HHA04nite_15460</name>
</gene>
<proteinExistence type="predicted"/>
<comment type="caution">
    <text evidence="2">The sequence shown here is derived from an EMBL/GenBank/DDBJ whole genome shotgun (WGS) entry which is preliminary data.</text>
</comment>
<evidence type="ECO:0000313" key="3">
    <source>
        <dbReference type="Proteomes" id="UP000321121"/>
    </source>
</evidence>
<dbReference type="PANTHER" id="PTHR39324:SF1">
    <property type="entry name" value="CALCIUM DODECIN"/>
    <property type="match status" value="1"/>
</dbReference>
<dbReference type="Pfam" id="PF07311">
    <property type="entry name" value="Dodecin"/>
    <property type="match status" value="1"/>
</dbReference>
<name>A0ABQ0U3H8_9GAMM</name>
<dbReference type="EMBL" id="BJUS01000014">
    <property type="protein sequence ID" value="GEK73002.1"/>
    <property type="molecule type" value="Genomic_DNA"/>
</dbReference>
<accession>A0ABQ0U3H8</accession>
<protein>
    <recommendedName>
        <fullName evidence="4">Dodecin domain-containing protein</fullName>
    </recommendedName>
</protein>
<sequence>MPARASRAGIRAISPLPEDDTMNHTYKHIELTGSSETSIEDAIQGALTKASESLHGMRWFEVIDTRGHIEHGRVAHWQVTIKVGFTLD</sequence>
<dbReference type="InterPro" id="IPR009923">
    <property type="entry name" value="Dodecin"/>
</dbReference>
<keyword evidence="3" id="KW-1185">Reference proteome</keyword>
<dbReference type="InterPro" id="IPR036694">
    <property type="entry name" value="Dodecin-like_sf"/>
</dbReference>
<dbReference type="Proteomes" id="UP000321121">
    <property type="component" value="Unassembled WGS sequence"/>
</dbReference>
<dbReference type="InterPro" id="IPR025543">
    <property type="entry name" value="Dodecin-like"/>
</dbReference>
<dbReference type="SUPFAM" id="SSF89807">
    <property type="entry name" value="Dodecin-like"/>
    <property type="match status" value="1"/>
</dbReference>
<dbReference type="InterPro" id="IPR050049">
    <property type="entry name" value="Dodecin_bact"/>
</dbReference>
<dbReference type="NCBIfam" id="NF043052">
    <property type="entry name" value="DodecBact"/>
    <property type="match status" value="1"/>
</dbReference>
<reference evidence="2 3" key="1">
    <citation type="submission" date="2019-07" db="EMBL/GenBank/DDBJ databases">
        <title>Whole genome shotgun sequence of Halomonas halophila NBRC 102604.</title>
        <authorList>
            <person name="Hosoyama A."/>
            <person name="Uohara A."/>
            <person name="Ohji S."/>
            <person name="Ichikawa N."/>
        </authorList>
    </citation>
    <scope>NUCLEOTIDE SEQUENCE [LARGE SCALE GENOMIC DNA]</scope>
    <source>
        <strain evidence="2 3">NBRC 102604</strain>
    </source>
</reference>
<evidence type="ECO:0000313" key="2">
    <source>
        <dbReference type="EMBL" id="GEK73002.1"/>
    </source>
</evidence>